<dbReference type="PANTHER" id="PTHR30540:SF79">
    <property type="entry name" value="LOW AFFINITY POTASSIUM TRANSPORT SYSTEM PROTEIN KUP"/>
    <property type="match status" value="1"/>
</dbReference>
<dbReference type="Proteomes" id="UP000317093">
    <property type="component" value="Chromosome"/>
</dbReference>
<gene>
    <name evidence="12" type="primary">kup</name>
    <name evidence="15" type="ORF">Pan216_33390</name>
</gene>
<evidence type="ECO:0000256" key="9">
    <source>
        <dbReference type="ARBA" id="ARBA00022989"/>
    </source>
</evidence>
<feature type="transmembrane region" description="Helical" evidence="12">
    <location>
        <begin position="12"/>
        <end position="31"/>
    </location>
</feature>
<reference evidence="15 16" key="1">
    <citation type="submission" date="2019-02" db="EMBL/GenBank/DDBJ databases">
        <title>Deep-cultivation of Planctomycetes and their phenomic and genomic characterization uncovers novel biology.</title>
        <authorList>
            <person name="Wiegand S."/>
            <person name="Jogler M."/>
            <person name="Boedeker C."/>
            <person name="Pinto D."/>
            <person name="Vollmers J."/>
            <person name="Rivas-Marin E."/>
            <person name="Kohn T."/>
            <person name="Peeters S.H."/>
            <person name="Heuer A."/>
            <person name="Rast P."/>
            <person name="Oberbeckmann S."/>
            <person name="Bunk B."/>
            <person name="Jeske O."/>
            <person name="Meyerdierks A."/>
            <person name="Storesund J.E."/>
            <person name="Kallscheuer N."/>
            <person name="Luecker S."/>
            <person name="Lage O.M."/>
            <person name="Pohl T."/>
            <person name="Merkel B.J."/>
            <person name="Hornburger P."/>
            <person name="Mueller R.-W."/>
            <person name="Bruemmer F."/>
            <person name="Labrenz M."/>
            <person name="Spormann A.M."/>
            <person name="Op den Camp H."/>
            <person name="Overmann J."/>
            <person name="Amann R."/>
            <person name="Jetten M.S.M."/>
            <person name="Mascher T."/>
            <person name="Medema M.H."/>
            <person name="Devos D.P."/>
            <person name="Kaster A.-K."/>
            <person name="Ovreas L."/>
            <person name="Rohde M."/>
            <person name="Galperin M.Y."/>
            <person name="Jogler C."/>
        </authorList>
    </citation>
    <scope>NUCLEOTIDE SEQUENCE [LARGE SCALE GENOMIC DNA]</scope>
    <source>
        <strain evidence="15 16">Pan216</strain>
    </source>
</reference>
<dbReference type="AlphaFoldDB" id="A0A518B6B5"/>
<protein>
    <recommendedName>
        <fullName evidence="12">Probable potassium transport system protein Kup</fullName>
    </recommendedName>
</protein>
<accession>A0A518B6B5</accession>
<keyword evidence="9 12" id="KW-1133">Transmembrane helix</keyword>
<keyword evidence="3 12" id="KW-0813">Transport</keyword>
<evidence type="ECO:0000259" key="14">
    <source>
        <dbReference type="Pfam" id="PF22776"/>
    </source>
</evidence>
<feature type="transmembrane region" description="Helical" evidence="12">
    <location>
        <begin position="150"/>
        <end position="168"/>
    </location>
</feature>
<dbReference type="HAMAP" id="MF_01522">
    <property type="entry name" value="Kup"/>
    <property type="match status" value="1"/>
</dbReference>
<dbReference type="RefSeq" id="WP_419192595.1">
    <property type="nucleotide sequence ID" value="NZ_CP036279.1"/>
</dbReference>
<dbReference type="Pfam" id="PF02705">
    <property type="entry name" value="K_trans"/>
    <property type="match status" value="1"/>
</dbReference>
<dbReference type="GO" id="GO:0005886">
    <property type="term" value="C:plasma membrane"/>
    <property type="evidence" value="ECO:0007669"/>
    <property type="project" value="UniProtKB-SubCell"/>
</dbReference>
<feature type="transmembrane region" description="Helical" evidence="12">
    <location>
        <begin position="375"/>
        <end position="398"/>
    </location>
</feature>
<feature type="transmembrane region" description="Helical" evidence="12">
    <location>
        <begin position="58"/>
        <end position="79"/>
    </location>
</feature>
<feature type="transmembrane region" description="Helical" evidence="12">
    <location>
        <begin position="434"/>
        <end position="458"/>
    </location>
</feature>
<dbReference type="InterPro" id="IPR003855">
    <property type="entry name" value="K+_transporter"/>
</dbReference>
<dbReference type="GO" id="GO:0015293">
    <property type="term" value="F:symporter activity"/>
    <property type="evidence" value="ECO:0007669"/>
    <property type="project" value="UniProtKB-UniRule"/>
</dbReference>
<dbReference type="InterPro" id="IPR053951">
    <property type="entry name" value="K_trans_N"/>
</dbReference>
<evidence type="ECO:0000313" key="15">
    <source>
        <dbReference type="EMBL" id="QDU62472.1"/>
    </source>
</evidence>
<evidence type="ECO:0000259" key="13">
    <source>
        <dbReference type="Pfam" id="PF02705"/>
    </source>
</evidence>
<evidence type="ECO:0000256" key="12">
    <source>
        <dbReference type="HAMAP-Rule" id="MF_01522"/>
    </source>
</evidence>
<evidence type="ECO:0000256" key="6">
    <source>
        <dbReference type="ARBA" id="ARBA00022692"/>
    </source>
</evidence>
<evidence type="ECO:0000256" key="4">
    <source>
        <dbReference type="ARBA" id="ARBA00022475"/>
    </source>
</evidence>
<dbReference type="GO" id="GO:0015079">
    <property type="term" value="F:potassium ion transmembrane transporter activity"/>
    <property type="evidence" value="ECO:0007669"/>
    <property type="project" value="UniProtKB-UniRule"/>
</dbReference>
<feature type="domain" description="K+ potassium transporter integral membrane" evidence="13">
    <location>
        <begin position="21"/>
        <end position="473"/>
    </location>
</feature>
<keyword evidence="16" id="KW-1185">Reference proteome</keyword>
<keyword evidence="8 12" id="KW-0630">Potassium</keyword>
<dbReference type="KEGG" id="knv:Pan216_33390"/>
<dbReference type="PANTHER" id="PTHR30540">
    <property type="entry name" value="OSMOTIC STRESS POTASSIUM TRANSPORTER"/>
    <property type="match status" value="1"/>
</dbReference>
<feature type="transmembrane region" description="Helical" evidence="12">
    <location>
        <begin position="257"/>
        <end position="278"/>
    </location>
</feature>
<comment type="catalytic activity">
    <reaction evidence="12">
        <text>K(+)(in) + H(+)(in) = K(+)(out) + H(+)(out)</text>
        <dbReference type="Rhea" id="RHEA:28490"/>
        <dbReference type="ChEBI" id="CHEBI:15378"/>
        <dbReference type="ChEBI" id="CHEBI:29103"/>
    </reaction>
</comment>
<evidence type="ECO:0000256" key="10">
    <source>
        <dbReference type="ARBA" id="ARBA00023065"/>
    </source>
</evidence>
<comment type="subcellular location">
    <subcellularLocation>
        <location evidence="12">Cell membrane</location>
        <topology evidence="12">Multi-pass membrane protein</topology>
    </subcellularLocation>
    <subcellularLocation>
        <location evidence="1">Membrane</location>
        <topology evidence="1">Multi-pass membrane protein</topology>
    </subcellularLocation>
</comment>
<feature type="transmembrane region" description="Helical" evidence="12">
    <location>
        <begin position="180"/>
        <end position="201"/>
    </location>
</feature>
<keyword evidence="7 12" id="KW-0769">Symport</keyword>
<evidence type="ECO:0000256" key="7">
    <source>
        <dbReference type="ARBA" id="ARBA00022847"/>
    </source>
</evidence>
<keyword evidence="10 12" id="KW-0406">Ion transport</keyword>
<keyword evidence="4 12" id="KW-1003">Cell membrane</keyword>
<feature type="transmembrane region" description="Helical" evidence="12">
    <location>
        <begin position="108"/>
        <end position="130"/>
    </location>
</feature>
<name>A0A518B6B5_9BACT</name>
<proteinExistence type="inferred from homology"/>
<evidence type="ECO:0000256" key="11">
    <source>
        <dbReference type="ARBA" id="ARBA00023136"/>
    </source>
</evidence>
<evidence type="ECO:0000313" key="16">
    <source>
        <dbReference type="Proteomes" id="UP000317093"/>
    </source>
</evidence>
<feature type="transmembrane region" description="Helical" evidence="12">
    <location>
        <begin position="213"/>
        <end position="236"/>
    </location>
</feature>
<feature type="transmembrane region" description="Helical" evidence="12">
    <location>
        <begin position="348"/>
        <end position="369"/>
    </location>
</feature>
<dbReference type="InterPro" id="IPR023051">
    <property type="entry name" value="Kup"/>
</dbReference>
<sequence length="633" mass="69621">MSDAESERSRHSVTTAGAVALAVGALGVVYGDIGTSPLYALKSCFGRGTGIEPNSANVLGILSLIVWSLILEISVKYILLVMRADLSGEGGILALMNLVTSRRETGTWLHWLLFTLGLFGAALLYGDGMITPAMSVLSAIEGLKETTDKLDAYVVPITIAILVVLFAFQSRGTGVVGRLFGPVMFLWFLVISVMGICWIVREPSVLAAFDPRYGYTFLTTHRAAGFLILGSVFLVMTGGEALYADLGHFGVRPIRRAWFAVVFPSLLLNYFGQGALLINHPEAASHPFFAMAPGWAIYPLVVLATMAAVIASQAIISGAFSLTYQAVALGYLPFVSVKHYAEDAEGKVYVPFINSLLMVATIALVLAFQSSDAMAAAYGVAVSTTMIITTMLFYFFMVRRWRMHWLLAAPIALFFFVLDASFLTANLIKVEEGGWFPLVVGAAGFTLSMIWMNGITAVRKALGERSMTEAAFMTFVDNYDLPRPPGTAVYMASRSASLPRALSQNLQFNNALHEQIILLTVDFEEVPRIPARERVSVRFLRPDVIRVVARYGYMQNPNLPAALKLAEELGVSVDPETTNYYFASTTVVVFGHEYWGKWRRSIFAFLLRNSPRRYGDFRVPLERVFTIVLRVRI</sequence>
<comment type="function">
    <text evidence="12">Transport of potassium into the cell. Likely operates as a K(+):H(+) symporter.</text>
</comment>
<dbReference type="Pfam" id="PF22776">
    <property type="entry name" value="K_trans_C"/>
    <property type="match status" value="1"/>
</dbReference>
<evidence type="ECO:0000256" key="8">
    <source>
        <dbReference type="ARBA" id="ARBA00022958"/>
    </source>
</evidence>
<keyword evidence="6 12" id="KW-0812">Transmembrane</keyword>
<feature type="transmembrane region" description="Helical" evidence="12">
    <location>
        <begin position="298"/>
        <end position="327"/>
    </location>
</feature>
<organism evidence="15 16">
    <name type="scientific">Kolteria novifilia</name>
    <dbReference type="NCBI Taxonomy" id="2527975"/>
    <lineage>
        <taxon>Bacteria</taxon>
        <taxon>Pseudomonadati</taxon>
        <taxon>Planctomycetota</taxon>
        <taxon>Planctomycetia</taxon>
        <taxon>Kolteriales</taxon>
        <taxon>Kolteriaceae</taxon>
        <taxon>Kolteria</taxon>
    </lineage>
</organism>
<evidence type="ECO:0000256" key="1">
    <source>
        <dbReference type="ARBA" id="ARBA00004141"/>
    </source>
</evidence>
<dbReference type="EMBL" id="CP036279">
    <property type="protein sequence ID" value="QDU62472.1"/>
    <property type="molecule type" value="Genomic_DNA"/>
</dbReference>
<evidence type="ECO:0000256" key="2">
    <source>
        <dbReference type="ARBA" id="ARBA00007019"/>
    </source>
</evidence>
<keyword evidence="5 12" id="KW-0633">Potassium transport</keyword>
<feature type="domain" description="K+ potassium transporter C-terminal" evidence="14">
    <location>
        <begin position="485"/>
        <end position="633"/>
    </location>
</feature>
<dbReference type="InterPro" id="IPR053952">
    <property type="entry name" value="K_trans_C"/>
</dbReference>
<feature type="transmembrane region" description="Helical" evidence="12">
    <location>
        <begin position="405"/>
        <end position="428"/>
    </location>
</feature>
<evidence type="ECO:0000256" key="5">
    <source>
        <dbReference type="ARBA" id="ARBA00022538"/>
    </source>
</evidence>
<comment type="similarity">
    <text evidence="2 12">Belongs to the HAK/KUP transporter (TC 2.A.72) family.</text>
</comment>
<evidence type="ECO:0000256" key="3">
    <source>
        <dbReference type="ARBA" id="ARBA00022448"/>
    </source>
</evidence>
<keyword evidence="11 12" id="KW-0472">Membrane</keyword>